<dbReference type="PANTHER" id="PTHR47340:SF1">
    <property type="entry name" value="DUPLICATED HOMEODOMAIN-LIKE SUPERFAMILY PROTEIN"/>
    <property type="match status" value="1"/>
</dbReference>
<proteinExistence type="evidence at transcript level"/>
<sequence>MFRNRDGLKLQPSMVDVKHCQDVSSEMQRRNGFETIPSLLKQGEGMVAMNGVRRPGIPVGGLGSGVSDPVAAIKMHYSNAAQTGVQTGNNTSKDKS</sequence>
<accession>I3SPY2</accession>
<dbReference type="EMBL" id="BT142530">
    <property type="protein sequence ID" value="AFK42324.1"/>
    <property type="molecule type" value="mRNA"/>
</dbReference>
<protein>
    <submittedName>
        <fullName evidence="1">Uncharacterized protein</fullName>
    </submittedName>
</protein>
<reference evidence="1" key="1">
    <citation type="submission" date="2012-05" db="EMBL/GenBank/DDBJ databases">
        <authorList>
            <person name="Krishnakumar V."/>
            <person name="Cheung F."/>
            <person name="Xiao Y."/>
            <person name="Chan A."/>
            <person name="Moskal W.A."/>
            <person name="Town C.D."/>
        </authorList>
    </citation>
    <scope>NUCLEOTIDE SEQUENCE</scope>
</reference>
<name>I3SPY2_LOTJA</name>
<dbReference type="AlphaFoldDB" id="I3SPY2"/>
<organism evidence="1">
    <name type="scientific">Lotus japonicus</name>
    <name type="common">Lotus corniculatus var. japonicus</name>
    <dbReference type="NCBI Taxonomy" id="34305"/>
    <lineage>
        <taxon>Eukaryota</taxon>
        <taxon>Viridiplantae</taxon>
        <taxon>Streptophyta</taxon>
        <taxon>Embryophyta</taxon>
        <taxon>Tracheophyta</taxon>
        <taxon>Spermatophyta</taxon>
        <taxon>Magnoliopsida</taxon>
        <taxon>eudicotyledons</taxon>
        <taxon>Gunneridae</taxon>
        <taxon>Pentapetalae</taxon>
        <taxon>rosids</taxon>
        <taxon>fabids</taxon>
        <taxon>Fabales</taxon>
        <taxon>Fabaceae</taxon>
        <taxon>Papilionoideae</taxon>
        <taxon>50 kb inversion clade</taxon>
        <taxon>NPAAA clade</taxon>
        <taxon>Hologalegina</taxon>
        <taxon>robinioid clade</taxon>
        <taxon>Loteae</taxon>
        <taxon>Lotus</taxon>
    </lineage>
</organism>
<evidence type="ECO:0000313" key="1">
    <source>
        <dbReference type="EMBL" id="AFK42324.1"/>
    </source>
</evidence>
<dbReference type="PANTHER" id="PTHR47340">
    <property type="entry name" value="DUPLICATED HOMEODOMAIN-LIKE SUPERFAMILY PROTEIN"/>
    <property type="match status" value="1"/>
</dbReference>